<dbReference type="Proteomes" id="UP000549971">
    <property type="component" value="Unassembled WGS sequence"/>
</dbReference>
<dbReference type="SMART" id="SM00481">
    <property type="entry name" value="POLIIIAc"/>
    <property type="match status" value="1"/>
</dbReference>
<reference evidence="3 4" key="1">
    <citation type="submission" date="2020-08" db="EMBL/GenBank/DDBJ databases">
        <title>Sequencing the genomes of 1000 actinobacteria strains.</title>
        <authorList>
            <person name="Klenk H.-P."/>
        </authorList>
    </citation>
    <scope>NUCLEOTIDE SEQUENCE [LARGE SCALE GENOMIC DNA]</scope>
    <source>
        <strain evidence="3 4">DSM 28967</strain>
    </source>
</reference>
<organism evidence="3 4">
    <name type="scientific">Kribbella italica</name>
    <dbReference type="NCBI Taxonomy" id="1540520"/>
    <lineage>
        <taxon>Bacteria</taxon>
        <taxon>Bacillati</taxon>
        <taxon>Actinomycetota</taxon>
        <taxon>Actinomycetes</taxon>
        <taxon>Propionibacteriales</taxon>
        <taxon>Kribbellaceae</taxon>
        <taxon>Kribbella</taxon>
    </lineage>
</organism>
<feature type="compositionally biased region" description="Low complexity" evidence="1">
    <location>
        <begin position="46"/>
        <end position="63"/>
    </location>
</feature>
<evidence type="ECO:0000256" key="1">
    <source>
        <dbReference type="SAM" id="MobiDB-lite"/>
    </source>
</evidence>
<dbReference type="Gene3D" id="3.20.20.140">
    <property type="entry name" value="Metal-dependent hydrolases"/>
    <property type="match status" value="1"/>
</dbReference>
<dbReference type="NCBIfam" id="NF038032">
    <property type="entry name" value="CehA_McbA_metalo"/>
    <property type="match status" value="1"/>
</dbReference>
<name>A0A7W9J807_9ACTN</name>
<dbReference type="SUPFAM" id="SSF89550">
    <property type="entry name" value="PHP domain-like"/>
    <property type="match status" value="1"/>
</dbReference>
<proteinExistence type="predicted"/>
<gene>
    <name evidence="3" type="ORF">HDA39_004068</name>
</gene>
<dbReference type="PANTHER" id="PTHR42924">
    <property type="entry name" value="EXONUCLEASE"/>
    <property type="match status" value="1"/>
</dbReference>
<dbReference type="InterPro" id="IPR016195">
    <property type="entry name" value="Pol/histidinol_Pase-like"/>
</dbReference>
<accession>A0A7W9J807</accession>
<dbReference type="GO" id="GO:0035312">
    <property type="term" value="F:5'-3' DNA exonuclease activity"/>
    <property type="evidence" value="ECO:0007669"/>
    <property type="project" value="TreeGrafter"/>
</dbReference>
<dbReference type="GO" id="GO:0004534">
    <property type="term" value="F:5'-3' RNA exonuclease activity"/>
    <property type="evidence" value="ECO:0007669"/>
    <property type="project" value="TreeGrafter"/>
</dbReference>
<dbReference type="InterPro" id="IPR052018">
    <property type="entry name" value="PHP_domain"/>
</dbReference>
<dbReference type="InterPro" id="IPR003141">
    <property type="entry name" value="Pol/His_phosphatase_N"/>
</dbReference>
<feature type="domain" description="Polymerase/histidinol phosphatase N-terminal" evidence="2">
    <location>
        <begin position="91"/>
        <end position="158"/>
    </location>
</feature>
<feature type="region of interest" description="Disordered" evidence="1">
    <location>
        <begin position="1"/>
        <end position="77"/>
    </location>
</feature>
<comment type="caution">
    <text evidence="3">The sequence shown here is derived from an EMBL/GenBank/DDBJ whole genome shotgun (WGS) entry which is preliminary data.</text>
</comment>
<keyword evidence="3" id="KW-0378">Hydrolase</keyword>
<evidence type="ECO:0000259" key="2">
    <source>
        <dbReference type="SMART" id="SM00481"/>
    </source>
</evidence>
<keyword evidence="4" id="KW-1185">Reference proteome</keyword>
<sequence length="374" mass="39202">MSTPPGEAAATALGLPSATSTSDLPGEAPASVLSGEAPASDLPGEAPALDLPSAAPAPDLPSAVPTPDLSGEAAATGWGLPFGRPGRFWRGNLHTHSNLSDGALSPADTAQVYRNAGYDFLAITDHFRPEHDYPVTDTRDLRSDTFTTLIGAELHAPATEAGQQWHIIAAGLPLDFAPPTEGETGPELARRARAAGAFIGMAHPSASLLTAVDATSLDAAHAVEVYNALADRENRGDSWHLTDVLLNRGHRPTTYAADDAHLQPQDPPPCQAWVHVRAESLDPTDLLSALKAGHYYSSTGPELYDVRVEDELVVVRCSPATKILLSGGHPGAEVLEGIGLTEGALPLALFRGTHCRITVQDATGGRAWTNPIHR</sequence>
<protein>
    <submittedName>
        <fullName evidence="3">Histidinol phosphatase-like PHP family hydrolase</fullName>
    </submittedName>
</protein>
<dbReference type="EMBL" id="JACHMY010000001">
    <property type="protein sequence ID" value="MBB5837334.1"/>
    <property type="molecule type" value="Genomic_DNA"/>
</dbReference>
<dbReference type="PANTHER" id="PTHR42924:SF11">
    <property type="entry name" value="POLYMERASE_HISTIDINOL PHOSPHATASE N-TERMINAL DOMAIN-CONTAINING PROTEIN"/>
    <property type="match status" value="1"/>
</dbReference>
<evidence type="ECO:0000313" key="3">
    <source>
        <dbReference type="EMBL" id="MBB5837334.1"/>
    </source>
</evidence>
<dbReference type="AlphaFoldDB" id="A0A7W9J807"/>
<dbReference type="RefSeq" id="WP_337925813.1">
    <property type="nucleotide sequence ID" value="NZ_JACHMY010000001.1"/>
</dbReference>
<evidence type="ECO:0000313" key="4">
    <source>
        <dbReference type="Proteomes" id="UP000549971"/>
    </source>
</evidence>